<keyword evidence="5" id="KW-1185">Reference proteome</keyword>
<dbReference type="STRING" id="1675527.AIOL_003411"/>
<sequence>MVHDFAEVIGKDKSKKLISKKLGYVRRMVDYAVRKGWVPVNVFAGIKLDKNLGTEKQSYLPLTDDELAMLFGMDMPVHLRRLLSILVTTGMRLDEAALLSWDDVKHDKAQDVTYFDLTASLVKNKGSERRVPVHSALSWIAAGRTGQMFPEFPRDRDGKTQSASSKALMPLIRRVSREKSKAVHSLRGNFKDMLRDAGVSKEINDFITGHSSGDVAGNYGNGPSLHVRKEAIERLVFPFL</sequence>
<evidence type="ECO:0000313" key="4">
    <source>
        <dbReference type="EMBL" id="KMW58438.1"/>
    </source>
</evidence>
<comment type="similarity">
    <text evidence="1">Belongs to the 'phage' integrase family.</text>
</comment>
<dbReference type="GO" id="GO:0006310">
    <property type="term" value="P:DNA recombination"/>
    <property type="evidence" value="ECO:0007669"/>
    <property type="project" value="UniProtKB-KW"/>
</dbReference>
<dbReference type="GO" id="GO:0003677">
    <property type="term" value="F:DNA binding"/>
    <property type="evidence" value="ECO:0007669"/>
    <property type="project" value="InterPro"/>
</dbReference>
<dbReference type="PANTHER" id="PTHR30629">
    <property type="entry name" value="PROPHAGE INTEGRASE"/>
    <property type="match status" value="1"/>
</dbReference>
<dbReference type="Proteomes" id="UP000037178">
    <property type="component" value="Unassembled WGS sequence"/>
</dbReference>
<accession>A0A0J9GY91</accession>
<dbReference type="InterPro" id="IPR013762">
    <property type="entry name" value="Integrase-like_cat_sf"/>
</dbReference>
<organism evidence="4 5">
    <name type="scientific">Candidatus Rhodobacter oscarellae</name>
    <dbReference type="NCBI Taxonomy" id="1675527"/>
    <lineage>
        <taxon>Bacteria</taxon>
        <taxon>Pseudomonadati</taxon>
        <taxon>Pseudomonadota</taxon>
        <taxon>Alphaproteobacteria</taxon>
        <taxon>Rhodobacterales</taxon>
        <taxon>Rhodobacter group</taxon>
        <taxon>Rhodobacter</taxon>
    </lineage>
</organism>
<comment type="caution">
    <text evidence="4">The sequence shown here is derived from an EMBL/GenBank/DDBJ whole genome shotgun (WGS) entry which is preliminary data.</text>
</comment>
<dbReference type="PANTHER" id="PTHR30629:SF2">
    <property type="entry name" value="PROPHAGE INTEGRASE INTS-RELATED"/>
    <property type="match status" value="1"/>
</dbReference>
<evidence type="ECO:0000256" key="1">
    <source>
        <dbReference type="ARBA" id="ARBA00008857"/>
    </source>
</evidence>
<keyword evidence="2" id="KW-0229">DNA integration</keyword>
<dbReference type="AlphaFoldDB" id="A0A0J9GY91"/>
<evidence type="ECO:0000313" key="5">
    <source>
        <dbReference type="Proteomes" id="UP000037178"/>
    </source>
</evidence>
<dbReference type="InterPro" id="IPR011010">
    <property type="entry name" value="DNA_brk_join_enz"/>
</dbReference>
<proteinExistence type="inferred from homology"/>
<protein>
    <submittedName>
        <fullName evidence="4">Integrase</fullName>
    </submittedName>
</protein>
<dbReference type="GO" id="GO:0015074">
    <property type="term" value="P:DNA integration"/>
    <property type="evidence" value="ECO:0007669"/>
    <property type="project" value="UniProtKB-KW"/>
</dbReference>
<dbReference type="Gene3D" id="1.10.443.10">
    <property type="entry name" value="Intergrase catalytic core"/>
    <property type="match status" value="1"/>
</dbReference>
<dbReference type="EMBL" id="LFTY01000002">
    <property type="protein sequence ID" value="KMW58438.1"/>
    <property type="molecule type" value="Genomic_DNA"/>
</dbReference>
<gene>
    <name evidence="4" type="ORF">AIOL_003411</name>
</gene>
<evidence type="ECO:0000256" key="3">
    <source>
        <dbReference type="ARBA" id="ARBA00023172"/>
    </source>
</evidence>
<keyword evidence="3" id="KW-0233">DNA recombination</keyword>
<evidence type="ECO:0000256" key="2">
    <source>
        <dbReference type="ARBA" id="ARBA00022908"/>
    </source>
</evidence>
<reference evidence="4 5" key="1">
    <citation type="submission" date="2015-06" db="EMBL/GenBank/DDBJ databases">
        <title>Draft genome sequence of an Alphaproteobacteria species associated to the Mediterranean sponge Oscarella lobularis.</title>
        <authorList>
            <person name="Jourda C."/>
            <person name="Santini S."/>
            <person name="Claverie J.-M."/>
        </authorList>
    </citation>
    <scope>NUCLEOTIDE SEQUENCE [LARGE SCALE GENOMIC DNA]</scope>
    <source>
        <strain evidence="4">IGS</strain>
    </source>
</reference>
<dbReference type="PATRIC" id="fig|1675527.3.peg.3571"/>
<dbReference type="SUPFAM" id="SSF56349">
    <property type="entry name" value="DNA breaking-rejoining enzymes"/>
    <property type="match status" value="1"/>
</dbReference>
<dbReference type="InterPro" id="IPR050808">
    <property type="entry name" value="Phage_Integrase"/>
</dbReference>
<name>A0A0J9GY91_9RHOB</name>